<protein>
    <submittedName>
        <fullName evidence="1">Uncharacterized protein</fullName>
    </submittedName>
</protein>
<name>A0ACC0V7Y2_9HYPO</name>
<sequence length="761" mass="84527">MQVDGKEHGSGRTPEKHSPSMPAYYRKRTSIKESNIRPSTSAGRLRLEDGGYGPERLTKVLDDGLRSTYRRYSKANGESRAFHLIARDYYTNSPDIASVGSTARREDARQMFKEFGITRPQGWLSEAGSDGRELHKLSELRIYQICHSCKVRMTSQKICSDCGHESCVKCTDEERYGLTQDIDSLDTGVTQAKSKVQETVNIGVLPKEDQSGIEKESREHQSVEVPGLGHHQEEASERQKVASGKVPHGLPPGVPGRGRGASFIQTNPFVLADQKAKAVASAPETSTDQAEAWRATKVRECIPQRKVESPALVASDRESDNASHSGLRDTSRSDRHNKGFTSRREALKEIATHNNSLTSYSHDDDAASIKDPLQKKIDQLYHHAQDLYSSQHIMEHLAAGSGNVKNEEERSHHAVERDILKSKEHNDEDREAADSQLHSWAIDRPEDNQSQNSDATNALVTVQSQKESSVENQPPVAIPKTSNSYVDVSEKPHQPDWEVKAEAWPRLKAVEKKKSKEQLQEPNTASQARQSLRKITPPTISRKAHHRRSKACYHCDPSEESPSHRTTSEHDQRVPHLVLPDDGIGYDHGGVSETRHRREYSEWDEYLGTSSRMRVRDLELSMATHSVDDLLTGSAGGRQTPSILEPLTELPDNNDSTPQLHEPKASLPPDHACEWRARCMDLSSEVDALRSEMEGSQDSVGVHRNESAARPAAAQIDVGVGGDLVCDDFGIEGLTIVMHLRGKDDLVINTDIKTEGTSSEA</sequence>
<evidence type="ECO:0000313" key="2">
    <source>
        <dbReference type="Proteomes" id="UP001163324"/>
    </source>
</evidence>
<dbReference type="Proteomes" id="UP001163324">
    <property type="component" value="Chromosome 2"/>
</dbReference>
<dbReference type="EMBL" id="CM047941">
    <property type="protein sequence ID" value="KAI9902491.1"/>
    <property type="molecule type" value="Genomic_DNA"/>
</dbReference>
<comment type="caution">
    <text evidence="1">The sequence shown here is derived from an EMBL/GenBank/DDBJ whole genome shotgun (WGS) entry which is preliminary data.</text>
</comment>
<reference evidence="1" key="1">
    <citation type="submission" date="2022-10" db="EMBL/GenBank/DDBJ databases">
        <title>Complete Genome of Trichothecium roseum strain YXFP-22015, a Plant Pathogen Isolated from Citrus.</title>
        <authorList>
            <person name="Wang Y."/>
            <person name="Zhu L."/>
        </authorList>
    </citation>
    <scope>NUCLEOTIDE SEQUENCE</scope>
    <source>
        <strain evidence="1">YXFP-22015</strain>
    </source>
</reference>
<gene>
    <name evidence="1" type="ORF">N3K66_001843</name>
</gene>
<organism evidence="1 2">
    <name type="scientific">Trichothecium roseum</name>
    <dbReference type="NCBI Taxonomy" id="47278"/>
    <lineage>
        <taxon>Eukaryota</taxon>
        <taxon>Fungi</taxon>
        <taxon>Dikarya</taxon>
        <taxon>Ascomycota</taxon>
        <taxon>Pezizomycotina</taxon>
        <taxon>Sordariomycetes</taxon>
        <taxon>Hypocreomycetidae</taxon>
        <taxon>Hypocreales</taxon>
        <taxon>Hypocreales incertae sedis</taxon>
        <taxon>Trichothecium</taxon>
    </lineage>
</organism>
<evidence type="ECO:0000313" key="1">
    <source>
        <dbReference type="EMBL" id="KAI9902491.1"/>
    </source>
</evidence>
<keyword evidence="2" id="KW-1185">Reference proteome</keyword>
<proteinExistence type="predicted"/>
<accession>A0ACC0V7Y2</accession>